<feature type="domain" description="LRAT" evidence="6">
    <location>
        <begin position="95"/>
        <end position="215"/>
    </location>
</feature>
<dbReference type="OrthoDB" id="421951at2759"/>
<comment type="caution">
    <text evidence="7">The sequence shown here is derived from an EMBL/GenBank/DDBJ whole genome shotgun (WGS) entry which is preliminary data.</text>
</comment>
<proteinExistence type="inferred from homology"/>
<organism evidence="7 8">
    <name type="scientific">Pomacea canaliculata</name>
    <name type="common">Golden apple snail</name>
    <dbReference type="NCBI Taxonomy" id="400727"/>
    <lineage>
        <taxon>Eukaryota</taxon>
        <taxon>Metazoa</taxon>
        <taxon>Spiralia</taxon>
        <taxon>Lophotrochozoa</taxon>
        <taxon>Mollusca</taxon>
        <taxon>Gastropoda</taxon>
        <taxon>Caenogastropoda</taxon>
        <taxon>Architaenioglossa</taxon>
        <taxon>Ampullarioidea</taxon>
        <taxon>Ampullariidae</taxon>
        <taxon>Pomacea</taxon>
    </lineage>
</organism>
<comment type="similarity">
    <text evidence="1">Belongs to the H-rev107 family.</text>
</comment>
<feature type="region of interest" description="Disordered" evidence="5">
    <location>
        <begin position="22"/>
        <end position="57"/>
    </location>
</feature>
<keyword evidence="2" id="KW-0808">Transferase</keyword>
<protein>
    <recommendedName>
        <fullName evidence="6">LRAT domain-containing protein</fullName>
    </recommendedName>
</protein>
<dbReference type="AlphaFoldDB" id="A0A2T7NK84"/>
<keyword evidence="3" id="KW-0378">Hydrolase</keyword>
<accession>A0A2T7NK84</accession>
<evidence type="ECO:0000256" key="2">
    <source>
        <dbReference type="ARBA" id="ARBA00022679"/>
    </source>
</evidence>
<dbReference type="GO" id="GO:0008970">
    <property type="term" value="F:phospholipase A1 activity"/>
    <property type="evidence" value="ECO:0007669"/>
    <property type="project" value="TreeGrafter"/>
</dbReference>
<dbReference type="EMBL" id="PZQS01000011">
    <property type="protein sequence ID" value="PVD21571.1"/>
    <property type="molecule type" value="Genomic_DNA"/>
</dbReference>
<dbReference type="GO" id="GO:0005737">
    <property type="term" value="C:cytoplasm"/>
    <property type="evidence" value="ECO:0007669"/>
    <property type="project" value="TreeGrafter"/>
</dbReference>
<dbReference type="Gene3D" id="3.90.1720.10">
    <property type="entry name" value="endopeptidase domain like (from Nostoc punctiforme)"/>
    <property type="match status" value="1"/>
</dbReference>
<evidence type="ECO:0000256" key="4">
    <source>
        <dbReference type="ARBA" id="ARBA00023098"/>
    </source>
</evidence>
<dbReference type="PANTHER" id="PTHR13943:SF77">
    <property type="entry name" value="LRAT DOMAIN-CONTAINING PROTEIN"/>
    <property type="match status" value="1"/>
</dbReference>
<reference evidence="7 8" key="1">
    <citation type="submission" date="2018-04" db="EMBL/GenBank/DDBJ databases">
        <title>The genome of golden apple snail Pomacea canaliculata provides insight into stress tolerance and invasive adaptation.</title>
        <authorList>
            <person name="Liu C."/>
            <person name="Liu B."/>
            <person name="Ren Y."/>
            <person name="Zhang Y."/>
            <person name="Wang H."/>
            <person name="Li S."/>
            <person name="Jiang F."/>
            <person name="Yin L."/>
            <person name="Zhang G."/>
            <person name="Qian W."/>
            <person name="Fan W."/>
        </authorList>
    </citation>
    <scope>NUCLEOTIDE SEQUENCE [LARGE SCALE GENOMIC DNA]</scope>
    <source>
        <strain evidence="7">SZHN2017</strain>
        <tissue evidence="7">Muscle</tissue>
    </source>
</reference>
<evidence type="ECO:0000256" key="3">
    <source>
        <dbReference type="ARBA" id="ARBA00022801"/>
    </source>
</evidence>
<gene>
    <name evidence="7" type="ORF">C0Q70_17369</name>
</gene>
<feature type="compositionally biased region" description="Basic residues" evidence="5">
    <location>
        <begin position="22"/>
        <end position="56"/>
    </location>
</feature>
<dbReference type="PROSITE" id="PS51934">
    <property type="entry name" value="LRAT"/>
    <property type="match status" value="1"/>
</dbReference>
<dbReference type="InterPro" id="IPR007053">
    <property type="entry name" value="LRAT_dom"/>
</dbReference>
<feature type="compositionally biased region" description="Acidic residues" evidence="5">
    <location>
        <begin position="280"/>
        <end position="292"/>
    </location>
</feature>
<dbReference type="Proteomes" id="UP000245119">
    <property type="component" value="Linkage Group LG11"/>
</dbReference>
<dbReference type="GO" id="GO:0004623">
    <property type="term" value="F:phospholipase A2 activity"/>
    <property type="evidence" value="ECO:0007669"/>
    <property type="project" value="TreeGrafter"/>
</dbReference>
<dbReference type="Pfam" id="PF04970">
    <property type="entry name" value="LRAT"/>
    <property type="match status" value="1"/>
</dbReference>
<keyword evidence="4" id="KW-0443">Lipid metabolism</keyword>
<dbReference type="PANTHER" id="PTHR13943">
    <property type="entry name" value="HRAS-LIKE SUPPRESSOR - RELATED"/>
    <property type="match status" value="1"/>
</dbReference>
<dbReference type="InterPro" id="IPR051496">
    <property type="entry name" value="H-rev107_PLA/AT"/>
</dbReference>
<evidence type="ECO:0000259" key="6">
    <source>
        <dbReference type="PROSITE" id="PS51934"/>
    </source>
</evidence>
<evidence type="ECO:0000256" key="1">
    <source>
        <dbReference type="ARBA" id="ARBA00007824"/>
    </source>
</evidence>
<sequence length="301" mass="34156">MDLLYVLGNVWVLPEEMFRRKAKASKYKPGTKTKRRAPSSRRKHFNNQAKKHKVHREKQLIHQAESHKSVLHKEPENITERLNRLEVERLKGGDLVEFTNGVSLDFGVYLGDDTVAHLTRISKKFSSKSSACSSNQHSSEVHMEDVFVLAGNNKVVRNNLLDEELIVMLTFLRPLPRSEIMMRVADCLCRVDIPNFQNSTEFVTWCRYGEPPAARNGPSTAFLSLSLIADRGQGVVEHRKLYICTVDPLCVLISTHILSGDMTQNDDLVQKKADDHDVFGDEEDNTVGDDLVDNNSVHPQH</sequence>
<evidence type="ECO:0000313" key="7">
    <source>
        <dbReference type="EMBL" id="PVD21571.1"/>
    </source>
</evidence>
<dbReference type="GO" id="GO:0016410">
    <property type="term" value="F:N-acyltransferase activity"/>
    <property type="evidence" value="ECO:0007669"/>
    <property type="project" value="TreeGrafter"/>
</dbReference>
<evidence type="ECO:0000256" key="5">
    <source>
        <dbReference type="SAM" id="MobiDB-lite"/>
    </source>
</evidence>
<feature type="region of interest" description="Disordered" evidence="5">
    <location>
        <begin position="278"/>
        <end position="301"/>
    </location>
</feature>
<keyword evidence="8" id="KW-1185">Reference proteome</keyword>
<dbReference type="GO" id="GO:0070292">
    <property type="term" value="P:N-acylphosphatidylethanolamine metabolic process"/>
    <property type="evidence" value="ECO:0007669"/>
    <property type="project" value="TreeGrafter"/>
</dbReference>
<evidence type="ECO:0000313" key="8">
    <source>
        <dbReference type="Proteomes" id="UP000245119"/>
    </source>
</evidence>
<name>A0A2T7NK84_POMCA</name>